<dbReference type="PANTHER" id="PTHR12315">
    <property type="entry name" value="BICOID-INTERACTING PROTEIN RELATED"/>
    <property type="match status" value="1"/>
</dbReference>
<keyword evidence="10" id="KW-1185">Reference proteome</keyword>
<keyword evidence="2 6" id="KW-0489">Methyltransferase</keyword>
<evidence type="ECO:0000256" key="1">
    <source>
        <dbReference type="ARBA" id="ARBA00008361"/>
    </source>
</evidence>
<dbReference type="InterPro" id="IPR039772">
    <property type="entry name" value="Bin3-like"/>
</dbReference>
<protein>
    <recommendedName>
        <fullName evidence="6">RNA methyltransferase</fullName>
        <ecNumber evidence="6">2.1.1.-</ecNumber>
    </recommendedName>
</protein>
<feature type="region of interest" description="Disordered" evidence="7">
    <location>
        <begin position="1"/>
        <end position="58"/>
    </location>
</feature>
<dbReference type="AlphaFoldDB" id="A0A067RB84"/>
<evidence type="ECO:0000256" key="7">
    <source>
        <dbReference type="SAM" id="MobiDB-lite"/>
    </source>
</evidence>
<keyword evidence="3 6" id="KW-0808">Transferase</keyword>
<accession>A0A067RB84</accession>
<dbReference type="GO" id="GO:0008173">
    <property type="term" value="F:RNA methyltransferase activity"/>
    <property type="evidence" value="ECO:0007669"/>
    <property type="project" value="UniProtKB-UniRule"/>
</dbReference>
<evidence type="ECO:0000259" key="8">
    <source>
        <dbReference type="PROSITE" id="PS51515"/>
    </source>
</evidence>
<dbReference type="InParanoid" id="A0A067RB84"/>
<organism evidence="9 10">
    <name type="scientific">Zootermopsis nevadensis</name>
    <name type="common">Dampwood termite</name>
    <dbReference type="NCBI Taxonomy" id="136037"/>
    <lineage>
        <taxon>Eukaryota</taxon>
        <taxon>Metazoa</taxon>
        <taxon>Ecdysozoa</taxon>
        <taxon>Arthropoda</taxon>
        <taxon>Hexapoda</taxon>
        <taxon>Insecta</taxon>
        <taxon>Pterygota</taxon>
        <taxon>Neoptera</taxon>
        <taxon>Polyneoptera</taxon>
        <taxon>Dictyoptera</taxon>
        <taxon>Blattodea</taxon>
        <taxon>Blattoidea</taxon>
        <taxon>Termitoidae</taxon>
        <taxon>Termopsidae</taxon>
        <taxon>Zootermopsis</taxon>
    </lineage>
</organism>
<feature type="domain" description="Bin3-type SAM" evidence="8">
    <location>
        <begin position="364"/>
        <end position="620"/>
    </location>
</feature>
<evidence type="ECO:0000256" key="3">
    <source>
        <dbReference type="ARBA" id="ARBA00022679"/>
    </source>
</evidence>
<dbReference type="InterPro" id="IPR010675">
    <property type="entry name" value="Bin3_C"/>
</dbReference>
<dbReference type="GO" id="GO:0008171">
    <property type="term" value="F:O-methyltransferase activity"/>
    <property type="evidence" value="ECO:0007669"/>
    <property type="project" value="UniProtKB-UniRule"/>
</dbReference>
<sequence length="835" mass="93714">MSSAHVQRPVKVDSSEERTASKDKAVRSKENERLQRKSASGATGYFPKKHKYENDGRNYKRKRIQSFCMGGGKFFPPYKRRKKEGTIIPPTKFLLGGNIYDPLNLNSLQDEEINRAMNAVTPKSSPLPTPRHRKGEIEVIIPPNLHDPLNLISCEDDAEYEQQLVSPTKRGRKSRNRKKKRNSSSGGSCKEDSVDGSVSIMNNEKVKNLEEEKVTSSNENIVAAPVRIQENPAKRELSLELSIKEKDKKGRKGPEDSTSGKDSKIEKKWKPDLKDKIVSPVIPQPGAWKRPPQYGHRGGGNIARGGDGPATDGRFNRFRPGGNWQHKKDPKLQPMPNFKKKNDYFKYGNYLKYYGYRNPQHEVDIRLKYFEKRKELFQDKDVLDIGCNIGHVTLIVARDFRARSVVGLDIDRKLIAIARKNVRHYVNYADSPPNDEPEPGGGSCGQEQASDLKFFPISMPIVYGPVDIPGISHGQSPSASKKFPHNVTFIQGNYVLESDSLLATEQPQFDVILCLSITKWMHLNWGDTGLKQAFRRMYLQLRPGGHLILEPQAWESYKRKKNLTETIFKNYHNIELFPQKFTEYLLSSEVGFTQCEVIGTPFHQSKGFQRPIQLFTKGEISPSRSAASNTNTPSHTVVTGTSRAPVYMPVSISSREIDDDGDDTVGNNCGTETYKACNIVAGELVTMKTGGTENLEEHDDVPNRSFNDHFQMNISNEQDMNPGVPLMRGSPPVSTDNGGVIKAMDIVNSISNVGSDLTVNEEKEMEFESAIYEKVCANIKPEVDGIVSDSLTRQEEVISVRVAKVDTNSEKFACDKQRANPEAVKMETNSSPNET</sequence>
<gene>
    <name evidence="9" type="ORF">L798_04520</name>
</gene>
<evidence type="ECO:0000256" key="6">
    <source>
        <dbReference type="RuleBase" id="RU367087"/>
    </source>
</evidence>
<proteinExistence type="inferred from homology"/>
<evidence type="ECO:0000313" key="10">
    <source>
        <dbReference type="Proteomes" id="UP000027135"/>
    </source>
</evidence>
<evidence type="ECO:0000256" key="5">
    <source>
        <dbReference type="PROSITE-ProRule" id="PRU00848"/>
    </source>
</evidence>
<evidence type="ECO:0000256" key="2">
    <source>
        <dbReference type="ARBA" id="ARBA00022603"/>
    </source>
</evidence>
<keyword evidence="4 5" id="KW-0949">S-adenosyl-L-methionine</keyword>
<dbReference type="InterPro" id="IPR029063">
    <property type="entry name" value="SAM-dependent_MTases_sf"/>
</dbReference>
<dbReference type="SUPFAM" id="SSF53335">
    <property type="entry name" value="S-adenosyl-L-methionine-dependent methyltransferases"/>
    <property type="match status" value="1"/>
</dbReference>
<feature type="region of interest" description="Disordered" evidence="7">
    <location>
        <begin position="814"/>
        <end position="835"/>
    </location>
</feature>
<dbReference type="Proteomes" id="UP000027135">
    <property type="component" value="Unassembled WGS sequence"/>
</dbReference>
<dbReference type="eggNOG" id="KOG2899">
    <property type="taxonomic scope" value="Eukaryota"/>
</dbReference>
<reference evidence="9 10" key="1">
    <citation type="journal article" date="2014" name="Nat. Commun.">
        <title>Molecular traces of alternative social organization in a termite genome.</title>
        <authorList>
            <person name="Terrapon N."/>
            <person name="Li C."/>
            <person name="Robertson H.M."/>
            <person name="Ji L."/>
            <person name="Meng X."/>
            <person name="Booth W."/>
            <person name="Chen Z."/>
            <person name="Childers C.P."/>
            <person name="Glastad K.M."/>
            <person name="Gokhale K."/>
            <person name="Gowin J."/>
            <person name="Gronenberg W."/>
            <person name="Hermansen R.A."/>
            <person name="Hu H."/>
            <person name="Hunt B.G."/>
            <person name="Huylmans A.K."/>
            <person name="Khalil S.M."/>
            <person name="Mitchell R.D."/>
            <person name="Munoz-Torres M.C."/>
            <person name="Mustard J.A."/>
            <person name="Pan H."/>
            <person name="Reese J.T."/>
            <person name="Scharf M.E."/>
            <person name="Sun F."/>
            <person name="Vogel H."/>
            <person name="Xiao J."/>
            <person name="Yang W."/>
            <person name="Yang Z."/>
            <person name="Yang Z."/>
            <person name="Zhou J."/>
            <person name="Zhu J."/>
            <person name="Brent C.S."/>
            <person name="Elsik C.G."/>
            <person name="Goodisman M.A."/>
            <person name="Liberles D.A."/>
            <person name="Roe R.M."/>
            <person name="Vargo E.L."/>
            <person name="Vilcinskas A."/>
            <person name="Wang J."/>
            <person name="Bornberg-Bauer E."/>
            <person name="Korb J."/>
            <person name="Zhang G."/>
            <person name="Liebig J."/>
        </authorList>
    </citation>
    <scope>NUCLEOTIDE SEQUENCE [LARGE SCALE GENOMIC DNA]</scope>
    <source>
        <tissue evidence="9">Whole organism</tissue>
    </source>
</reference>
<dbReference type="FunCoup" id="A0A067RB84">
    <property type="interactions" value="250"/>
</dbReference>
<dbReference type="OMA" id="MYRNYRS"/>
<dbReference type="Pfam" id="PF06859">
    <property type="entry name" value="Bin3"/>
    <property type="match status" value="1"/>
</dbReference>
<dbReference type="GO" id="GO:0040031">
    <property type="term" value="P:snRNA modification"/>
    <property type="evidence" value="ECO:0007669"/>
    <property type="project" value="TreeGrafter"/>
</dbReference>
<feature type="compositionally biased region" description="Basic and acidic residues" evidence="7">
    <location>
        <begin position="10"/>
        <end position="35"/>
    </location>
</feature>
<name>A0A067RB84_ZOONE</name>
<dbReference type="STRING" id="136037.A0A067RB84"/>
<dbReference type="InterPro" id="IPR024160">
    <property type="entry name" value="BIN3_SAM-bd_dom"/>
</dbReference>
<dbReference type="PANTHER" id="PTHR12315:SF0">
    <property type="entry name" value="7SK SNRNA METHYLPHOSPHATE CAPPING ENZYME"/>
    <property type="match status" value="1"/>
</dbReference>
<evidence type="ECO:0000256" key="4">
    <source>
        <dbReference type="ARBA" id="ARBA00022691"/>
    </source>
</evidence>
<evidence type="ECO:0000313" key="9">
    <source>
        <dbReference type="EMBL" id="KDR21008.1"/>
    </source>
</evidence>
<dbReference type="GO" id="GO:0032259">
    <property type="term" value="P:methylation"/>
    <property type="evidence" value="ECO:0007669"/>
    <property type="project" value="UniProtKB-KW"/>
</dbReference>
<dbReference type="GO" id="GO:0017069">
    <property type="term" value="F:snRNA binding"/>
    <property type="evidence" value="ECO:0007669"/>
    <property type="project" value="TreeGrafter"/>
</dbReference>
<dbReference type="EC" id="2.1.1.-" evidence="6"/>
<dbReference type="PROSITE" id="PS51515">
    <property type="entry name" value="BIN3_SAM"/>
    <property type="match status" value="1"/>
</dbReference>
<feature type="compositionally biased region" description="Basic residues" evidence="7">
    <location>
        <begin position="169"/>
        <end position="182"/>
    </location>
</feature>
<dbReference type="CDD" id="cd02440">
    <property type="entry name" value="AdoMet_MTases"/>
    <property type="match status" value="1"/>
</dbReference>
<dbReference type="EMBL" id="KK852575">
    <property type="protein sequence ID" value="KDR21008.1"/>
    <property type="molecule type" value="Genomic_DNA"/>
</dbReference>
<comment type="similarity">
    <text evidence="1 6">Belongs to the methyltransferase superfamily.</text>
</comment>
<feature type="region of interest" description="Disordered" evidence="7">
    <location>
        <begin position="239"/>
        <end position="270"/>
    </location>
</feature>
<feature type="region of interest" description="Disordered" evidence="7">
    <location>
        <begin position="163"/>
        <end position="197"/>
    </location>
</feature>
<dbReference type="Gene3D" id="3.40.50.150">
    <property type="entry name" value="Vaccinia Virus protein VP39"/>
    <property type="match status" value="1"/>
</dbReference>